<dbReference type="Gene3D" id="3.40.50.1820">
    <property type="entry name" value="alpha/beta hydrolase"/>
    <property type="match status" value="1"/>
</dbReference>
<sequence length="202" mass="22127">MRFQPILVPGWKDSGPGHWQSRWEHCLPHARRVRQPDWEAPDPAVWNAAVASYVDSAECPVLLIAHSLGCLAVVNLPVPLHAKVAGALLVAPADVEQADMPECLRVFAPVPGHSLRFQSVVVASDNDPYCSLERAREFAAAWGSRFELVPEGGHINAESGFGDWPQGLKLLAALRRRAVWRVTPPLPRVPPVPAVAEASWPR</sequence>
<dbReference type="Pfam" id="PF06821">
    <property type="entry name" value="Ser_hydrolase"/>
    <property type="match status" value="1"/>
</dbReference>
<dbReference type="InterPro" id="IPR010662">
    <property type="entry name" value="RBBP9/YdeN"/>
</dbReference>
<evidence type="ECO:0000313" key="2">
    <source>
        <dbReference type="Proteomes" id="UP000216947"/>
    </source>
</evidence>
<evidence type="ECO:0000313" key="1">
    <source>
        <dbReference type="EMBL" id="OZI22969.1"/>
    </source>
</evidence>
<dbReference type="RefSeq" id="WP_026641331.1">
    <property type="nucleotide sequence ID" value="NZ_NEVI01000013.1"/>
</dbReference>
<proteinExistence type="predicted"/>
<reference evidence="2" key="1">
    <citation type="submission" date="2017-05" db="EMBL/GenBank/DDBJ databases">
        <title>Complete and WGS of Bordetella genogroups.</title>
        <authorList>
            <person name="Spilker T."/>
            <person name="Lipuma J."/>
        </authorList>
    </citation>
    <scope>NUCLEOTIDE SEQUENCE [LARGE SCALE GENOMIC DNA]</scope>
    <source>
        <strain evidence="2">AU18089</strain>
    </source>
</reference>
<dbReference type="Proteomes" id="UP000216947">
    <property type="component" value="Unassembled WGS sequence"/>
</dbReference>
<dbReference type="GO" id="GO:0016787">
    <property type="term" value="F:hydrolase activity"/>
    <property type="evidence" value="ECO:0007669"/>
    <property type="project" value="UniProtKB-KW"/>
</dbReference>
<name>A0A261RD87_9BORD</name>
<accession>A0A261RD87</accession>
<dbReference type="AlphaFoldDB" id="A0A261RD87"/>
<dbReference type="InterPro" id="IPR029058">
    <property type="entry name" value="AB_hydrolase_fold"/>
</dbReference>
<organism evidence="1 2">
    <name type="scientific">Bordetella genomosp. 7</name>
    <dbReference type="NCBI Taxonomy" id="1416805"/>
    <lineage>
        <taxon>Bacteria</taxon>
        <taxon>Pseudomonadati</taxon>
        <taxon>Pseudomonadota</taxon>
        <taxon>Betaproteobacteria</taxon>
        <taxon>Burkholderiales</taxon>
        <taxon>Alcaligenaceae</taxon>
        <taxon>Bordetella</taxon>
    </lineage>
</organism>
<gene>
    <name evidence="1" type="ORF">CAL19_07950</name>
</gene>
<protein>
    <submittedName>
        <fullName evidence="1">Alpha/beta hydrolase</fullName>
    </submittedName>
</protein>
<comment type="caution">
    <text evidence="1">The sequence shown here is derived from an EMBL/GenBank/DDBJ whole genome shotgun (WGS) entry which is preliminary data.</text>
</comment>
<dbReference type="SUPFAM" id="SSF53474">
    <property type="entry name" value="alpha/beta-Hydrolases"/>
    <property type="match status" value="1"/>
</dbReference>
<dbReference type="EMBL" id="NEVK01000004">
    <property type="protein sequence ID" value="OZI22969.1"/>
    <property type="molecule type" value="Genomic_DNA"/>
</dbReference>
<keyword evidence="2" id="KW-1185">Reference proteome</keyword>
<keyword evidence="1" id="KW-0378">Hydrolase</keyword>